<gene>
    <name evidence="3" type="ORF">CKO28_13095</name>
</gene>
<feature type="domain" description="DUF218" evidence="2">
    <location>
        <begin position="75"/>
        <end position="234"/>
    </location>
</feature>
<evidence type="ECO:0000313" key="4">
    <source>
        <dbReference type="Proteomes" id="UP001296873"/>
    </source>
</evidence>
<reference evidence="3 4" key="1">
    <citation type="journal article" date="2020" name="Microorganisms">
        <title>Osmotic Adaptation and Compatible Solute Biosynthesis of Phototrophic Bacteria as Revealed from Genome Analyses.</title>
        <authorList>
            <person name="Imhoff J.F."/>
            <person name="Rahn T."/>
            <person name="Kunzel S."/>
            <person name="Keller A."/>
            <person name="Neulinger S.C."/>
        </authorList>
    </citation>
    <scope>NUCLEOTIDE SEQUENCE [LARGE SCALE GENOMIC DNA]</scope>
    <source>
        <strain evidence="3 4">DSM 9895</strain>
    </source>
</reference>
<name>A0ABS1DFF4_9PROT</name>
<accession>A0ABS1DFF4</accession>
<evidence type="ECO:0000259" key="2">
    <source>
        <dbReference type="Pfam" id="PF02698"/>
    </source>
</evidence>
<dbReference type="InterPro" id="IPR003848">
    <property type="entry name" value="DUF218"/>
</dbReference>
<evidence type="ECO:0000313" key="3">
    <source>
        <dbReference type="EMBL" id="MBK1668968.1"/>
    </source>
</evidence>
<comment type="caution">
    <text evidence="3">The sequence shown here is derived from an EMBL/GenBank/DDBJ whole genome shotgun (WGS) entry which is preliminary data.</text>
</comment>
<organism evidence="3 4">
    <name type="scientific">Rhodovibrio sodomensis</name>
    <dbReference type="NCBI Taxonomy" id="1088"/>
    <lineage>
        <taxon>Bacteria</taxon>
        <taxon>Pseudomonadati</taxon>
        <taxon>Pseudomonadota</taxon>
        <taxon>Alphaproteobacteria</taxon>
        <taxon>Rhodospirillales</taxon>
        <taxon>Rhodovibrionaceae</taxon>
        <taxon>Rhodovibrio</taxon>
    </lineage>
</organism>
<feature type="transmembrane region" description="Helical" evidence="1">
    <location>
        <begin position="6"/>
        <end position="25"/>
    </location>
</feature>
<sequence>MDLVKSLILPPGVLVLLLVLCWFLTAKGSRPGRLLLAGVILMFWALSSPLMGGTLLRAVSVDAQPSKDKLRSAAAIIVLGGTFDAAEDGGVPGALTLERLAKAATLHRAHDLPILVTAGQLKHMTEPGAAIMERSLREVFGVPVRWQEASAMNTRENALEAAKTLQNAEISRALVVTHSWHLRRAMLAFETTQLEVIPVGVHPMPPAGAFGWRDILPTLAGLEASYYALYETLGFIWYRIRR</sequence>
<keyword evidence="1" id="KW-0472">Membrane</keyword>
<dbReference type="EMBL" id="NRRL01000034">
    <property type="protein sequence ID" value="MBK1668968.1"/>
    <property type="molecule type" value="Genomic_DNA"/>
</dbReference>
<dbReference type="Pfam" id="PF02698">
    <property type="entry name" value="DUF218"/>
    <property type="match status" value="1"/>
</dbReference>
<dbReference type="InterPro" id="IPR051599">
    <property type="entry name" value="Cell_Envelope_Assoc"/>
</dbReference>
<keyword evidence="1" id="KW-1133">Transmembrane helix</keyword>
<dbReference type="PANTHER" id="PTHR30336">
    <property type="entry name" value="INNER MEMBRANE PROTEIN, PROBABLE PERMEASE"/>
    <property type="match status" value="1"/>
</dbReference>
<evidence type="ECO:0000256" key="1">
    <source>
        <dbReference type="SAM" id="Phobius"/>
    </source>
</evidence>
<dbReference type="Proteomes" id="UP001296873">
    <property type="component" value="Unassembled WGS sequence"/>
</dbReference>
<dbReference type="Gene3D" id="3.40.50.620">
    <property type="entry name" value="HUPs"/>
    <property type="match status" value="1"/>
</dbReference>
<dbReference type="CDD" id="cd06259">
    <property type="entry name" value="YdcF-like"/>
    <property type="match status" value="1"/>
</dbReference>
<proteinExistence type="predicted"/>
<dbReference type="InterPro" id="IPR014729">
    <property type="entry name" value="Rossmann-like_a/b/a_fold"/>
</dbReference>
<feature type="transmembrane region" description="Helical" evidence="1">
    <location>
        <begin position="34"/>
        <end position="56"/>
    </location>
</feature>
<dbReference type="PANTHER" id="PTHR30336:SF4">
    <property type="entry name" value="ENVELOPE BIOGENESIS FACTOR ELYC"/>
    <property type="match status" value="1"/>
</dbReference>
<keyword evidence="4" id="KW-1185">Reference proteome</keyword>
<protein>
    <recommendedName>
        <fullName evidence="2">DUF218 domain-containing protein</fullName>
    </recommendedName>
</protein>
<keyword evidence="1" id="KW-0812">Transmembrane</keyword>